<dbReference type="GO" id="GO:0050661">
    <property type="term" value="F:NADP binding"/>
    <property type="evidence" value="ECO:0007669"/>
    <property type="project" value="InterPro"/>
</dbReference>
<keyword evidence="7" id="KW-1185">Reference proteome</keyword>
<keyword evidence="1 6" id="KW-0560">Oxidoreductase</keyword>
<dbReference type="InterPro" id="IPR013328">
    <property type="entry name" value="6PGD_dom2"/>
</dbReference>
<dbReference type="GO" id="GO:0008679">
    <property type="term" value="F:2-hydroxy-3-oxopropionate reductase activity"/>
    <property type="evidence" value="ECO:0007669"/>
    <property type="project" value="UniProtKB-EC"/>
</dbReference>
<dbReference type="GO" id="GO:0051287">
    <property type="term" value="F:NAD binding"/>
    <property type="evidence" value="ECO:0007669"/>
    <property type="project" value="InterPro"/>
</dbReference>
<evidence type="ECO:0000256" key="3">
    <source>
        <dbReference type="PIRSR" id="PIRSR000103-1"/>
    </source>
</evidence>
<evidence type="ECO:0000256" key="2">
    <source>
        <dbReference type="ARBA" id="ARBA00023027"/>
    </source>
</evidence>
<dbReference type="SUPFAM" id="SSF48179">
    <property type="entry name" value="6-phosphogluconate dehydrogenase C-terminal domain-like"/>
    <property type="match status" value="1"/>
</dbReference>
<dbReference type="PANTHER" id="PTHR43580">
    <property type="entry name" value="OXIDOREDUCTASE GLYR1-RELATED"/>
    <property type="match status" value="1"/>
</dbReference>
<dbReference type="PIRSF" id="PIRSF000103">
    <property type="entry name" value="HIBADH"/>
    <property type="match status" value="1"/>
</dbReference>
<gene>
    <name evidence="6" type="ORF">MPNT_40056</name>
</gene>
<dbReference type="InterPro" id="IPR051265">
    <property type="entry name" value="HIBADH-related_NP60_sf"/>
</dbReference>
<dbReference type="InterPro" id="IPR006115">
    <property type="entry name" value="6PGDH_NADP-bd"/>
</dbReference>
<feature type="domain" description="6-phosphogluconate dehydrogenase NADP-binding" evidence="4">
    <location>
        <begin position="7"/>
        <end position="163"/>
    </location>
</feature>
<dbReference type="InterPro" id="IPR036291">
    <property type="entry name" value="NAD(P)-bd_dom_sf"/>
</dbReference>
<sequence length="298" mass="33362">MGKIFAIALLGTGVLGSAVARRLAERGWRVTVYNRTREKALALLPYGVTLSDHVTEAIAVADIILLTLADYPATRHVLEEAAQKLSFHSKVIVQMGTISSEQSRDLQDLVQKHGGLYAEAPVLGSAPEALAGRLLVFGGAESTLWQKLLPLFQDLAEKPMWVGPVGKAAIVKLAFNQLIATLTLAFATSLTLIEREGIATECFMELLRQSSLYAPTFDKKLPRMLHHHYEEPNFSYRHLVKDFRLFHEELKRHPLQSEWVSCLEPFFRRWENSSLANLDYSVLYKLIGSKEYTPGSNV</sequence>
<dbReference type="InterPro" id="IPR008927">
    <property type="entry name" value="6-PGluconate_DH-like_C_sf"/>
</dbReference>
<comment type="caution">
    <text evidence="6">The sequence shown here is derived from an EMBL/GenBank/DDBJ whole genome shotgun (WGS) entry which is preliminary data.</text>
</comment>
<evidence type="ECO:0000313" key="7">
    <source>
        <dbReference type="Proteomes" id="UP000663859"/>
    </source>
</evidence>
<evidence type="ECO:0000313" key="6">
    <source>
        <dbReference type="EMBL" id="CAF0700856.1"/>
    </source>
</evidence>
<feature type="domain" description="3-hydroxyisobutyrate dehydrogenase-like NAD-binding" evidence="5">
    <location>
        <begin position="166"/>
        <end position="286"/>
    </location>
</feature>
<protein>
    <submittedName>
        <fullName evidence="6">2-hydroxy-3-oxopropionate reductase</fullName>
        <ecNumber evidence="6">1.1.1.60</ecNumber>
    </submittedName>
</protein>
<dbReference type="Gene3D" id="1.10.1040.10">
    <property type="entry name" value="N-(1-d-carboxylethyl)-l-norvaline Dehydrogenase, domain 2"/>
    <property type="match status" value="1"/>
</dbReference>
<dbReference type="InterPro" id="IPR015815">
    <property type="entry name" value="HIBADH-related"/>
</dbReference>
<dbReference type="AlphaFoldDB" id="A0A8J2BQ47"/>
<dbReference type="EMBL" id="CAJNOB010000034">
    <property type="protein sequence ID" value="CAF0700856.1"/>
    <property type="molecule type" value="Genomic_DNA"/>
</dbReference>
<keyword evidence="2" id="KW-0520">NAD</keyword>
<dbReference type="Gene3D" id="3.40.50.720">
    <property type="entry name" value="NAD(P)-binding Rossmann-like Domain"/>
    <property type="match status" value="1"/>
</dbReference>
<dbReference type="EC" id="1.1.1.60" evidence="6"/>
<accession>A0A8J2BQ47</accession>
<reference evidence="6" key="1">
    <citation type="submission" date="2021-02" db="EMBL/GenBank/DDBJ databases">
        <authorList>
            <person name="Cremers G."/>
            <person name="Picone N."/>
        </authorList>
    </citation>
    <scope>NUCLEOTIDE SEQUENCE</scope>
    <source>
        <strain evidence="6">PQ17</strain>
    </source>
</reference>
<evidence type="ECO:0000256" key="1">
    <source>
        <dbReference type="ARBA" id="ARBA00023002"/>
    </source>
</evidence>
<dbReference type="Pfam" id="PF03446">
    <property type="entry name" value="NAD_binding_2"/>
    <property type="match status" value="1"/>
</dbReference>
<organism evidence="6 7">
    <name type="scientific">Candidatus Methylacidithermus pantelleriae</name>
    <dbReference type="NCBI Taxonomy" id="2744239"/>
    <lineage>
        <taxon>Bacteria</taxon>
        <taxon>Pseudomonadati</taxon>
        <taxon>Verrucomicrobiota</taxon>
        <taxon>Methylacidiphilae</taxon>
        <taxon>Methylacidiphilales</taxon>
        <taxon>Methylacidiphilaceae</taxon>
        <taxon>Candidatus Methylacidithermus</taxon>
    </lineage>
</organism>
<name>A0A8J2BQ47_9BACT</name>
<dbReference type="RefSeq" id="WP_174582191.1">
    <property type="nucleotide sequence ID" value="NZ_CAJNOB010000034.1"/>
</dbReference>
<dbReference type="Pfam" id="PF14833">
    <property type="entry name" value="NAD_binding_11"/>
    <property type="match status" value="1"/>
</dbReference>
<dbReference type="InterPro" id="IPR029154">
    <property type="entry name" value="HIBADH-like_NADP-bd"/>
</dbReference>
<dbReference type="SUPFAM" id="SSF51735">
    <property type="entry name" value="NAD(P)-binding Rossmann-fold domains"/>
    <property type="match status" value="1"/>
</dbReference>
<evidence type="ECO:0000259" key="5">
    <source>
        <dbReference type="Pfam" id="PF14833"/>
    </source>
</evidence>
<feature type="active site" evidence="3">
    <location>
        <position position="172"/>
    </location>
</feature>
<evidence type="ECO:0000259" key="4">
    <source>
        <dbReference type="Pfam" id="PF03446"/>
    </source>
</evidence>
<dbReference type="Proteomes" id="UP000663859">
    <property type="component" value="Unassembled WGS sequence"/>
</dbReference>
<proteinExistence type="predicted"/>
<dbReference type="PANTHER" id="PTHR43580:SF9">
    <property type="entry name" value="GLYOXYLATE_SUCCINIC SEMIALDEHYDE REDUCTASE 1"/>
    <property type="match status" value="1"/>
</dbReference>